<evidence type="ECO:0000313" key="4">
    <source>
        <dbReference type="Proteomes" id="UP001589590"/>
    </source>
</evidence>
<keyword evidence="1" id="KW-0472">Membrane</keyword>
<keyword evidence="1" id="KW-1133">Transmembrane helix</keyword>
<feature type="transmembrane region" description="Helical" evidence="1">
    <location>
        <begin position="146"/>
        <end position="168"/>
    </location>
</feature>
<organism evidence="3 4">
    <name type="scientific">Algibacter miyuki</name>
    <dbReference type="NCBI Taxonomy" id="1306933"/>
    <lineage>
        <taxon>Bacteria</taxon>
        <taxon>Pseudomonadati</taxon>
        <taxon>Bacteroidota</taxon>
        <taxon>Flavobacteriia</taxon>
        <taxon>Flavobacteriales</taxon>
        <taxon>Flavobacteriaceae</taxon>
        <taxon>Algibacter</taxon>
    </lineage>
</organism>
<dbReference type="Proteomes" id="UP001589590">
    <property type="component" value="Unassembled WGS sequence"/>
</dbReference>
<keyword evidence="4" id="KW-1185">Reference proteome</keyword>
<reference evidence="3 4" key="1">
    <citation type="submission" date="2024-09" db="EMBL/GenBank/DDBJ databases">
        <authorList>
            <person name="Sun Q."/>
            <person name="Mori K."/>
        </authorList>
    </citation>
    <scope>NUCLEOTIDE SEQUENCE [LARGE SCALE GENOMIC DNA]</scope>
    <source>
        <strain evidence="3 4">CECT 8300</strain>
    </source>
</reference>
<feature type="transmembrane region" description="Helical" evidence="1">
    <location>
        <begin position="229"/>
        <end position="248"/>
    </location>
</feature>
<dbReference type="RefSeq" id="WP_290274781.1">
    <property type="nucleotide sequence ID" value="NZ_JAUFQP010000016.1"/>
</dbReference>
<dbReference type="Pfam" id="PF12679">
    <property type="entry name" value="ABC2_membrane_2"/>
    <property type="match status" value="1"/>
</dbReference>
<dbReference type="Pfam" id="PF09822">
    <property type="entry name" value="ABC_transp_aux"/>
    <property type="match status" value="1"/>
</dbReference>
<sequence length="754" mass="85474">MKKIQKIAKLELSLMFYSPIAWFVLIIFFVQTGLTFTELLYKYETNQQLGRPLSVLTKILFAGDDGILAVVQSHLYLYIPLLTMGLMSKETNSGSIKLLYSSPVTVKEIVLGKFLSMMVYNLLLAIMLSSFIIVGVISIEAIDIPFVLGGIFGIYLLMCAYAAIGLFMSCLTNYQVVAAISTLAVLALFNFIGSVGQSYDFIREITYWLSISGRTNYFVNGLIGTKDVIYFLLVICLFLTLSILKLNFERKTKSVLVKTANYSILILSVIAIGYITSLPTVNQYFDSTRFKDRTLTKTSQDIIKQLEHPIHITNYVNLLHYSVQFGAPKNRIKDLNSFEMYRRFIPEMTMDYVYYYDTVPHLDTTKTLQELAKKAAKVHHIDFDKVLPPEQIQKQIDLKAEDNRFVRFIDYGEQTIPLRMFDDIFVYPNEKDISSTLKRLMQKPGVVGVLKGHGERDVYKNGDDSYKFITKGLNVRGSLINSGFDVVDINLKEIDEISLELDVLVLADPKYSYSNIDLEKIHNYIDAGGNMLLAGEPEKQGLLNPIINKLGVSFMGGVLLQESENFELDLVQSQFAKQDSVSRFKFYEDAVVVSPRAMGISYADSTNFEVTPILVSNKKNTWNRIAPFDLNNEKIVFDSINDKRVEVPVAIELKRKIENLKEQKIMILGDADFMSNAQASRNTPKNVNTSFALRLFKWFSNNEYPVSTGRKKAIDTRILVSRDGILWLKIVLLGLIPFLIAAGGAVTLIRRHQN</sequence>
<feature type="transmembrane region" description="Helical" evidence="1">
    <location>
        <begin position="726"/>
        <end position="749"/>
    </location>
</feature>
<protein>
    <submittedName>
        <fullName evidence="3">Gldg family protein</fullName>
    </submittedName>
</protein>
<feature type="domain" description="ABC-type uncharacterised transport system" evidence="2">
    <location>
        <begin position="446"/>
        <end position="690"/>
    </location>
</feature>
<feature type="transmembrane region" description="Helical" evidence="1">
    <location>
        <begin position="174"/>
        <end position="193"/>
    </location>
</feature>
<keyword evidence="1" id="KW-0812">Transmembrane</keyword>
<feature type="transmembrane region" description="Helical" evidence="1">
    <location>
        <begin position="20"/>
        <end position="41"/>
    </location>
</feature>
<accession>A0ABV5H072</accession>
<proteinExistence type="predicted"/>
<gene>
    <name evidence="3" type="ORF">ACFFU1_10295</name>
</gene>
<dbReference type="InterPro" id="IPR019196">
    <property type="entry name" value="ABC_transp_unknown"/>
</dbReference>
<feature type="transmembrane region" description="Helical" evidence="1">
    <location>
        <begin position="260"/>
        <end position="281"/>
    </location>
</feature>
<evidence type="ECO:0000259" key="2">
    <source>
        <dbReference type="Pfam" id="PF09822"/>
    </source>
</evidence>
<evidence type="ECO:0000256" key="1">
    <source>
        <dbReference type="SAM" id="Phobius"/>
    </source>
</evidence>
<comment type="caution">
    <text evidence="3">The sequence shown here is derived from an EMBL/GenBank/DDBJ whole genome shotgun (WGS) entry which is preliminary data.</text>
</comment>
<feature type="transmembrane region" description="Helical" evidence="1">
    <location>
        <begin position="53"/>
        <end position="79"/>
    </location>
</feature>
<feature type="transmembrane region" description="Helical" evidence="1">
    <location>
        <begin position="118"/>
        <end position="139"/>
    </location>
</feature>
<evidence type="ECO:0000313" key="3">
    <source>
        <dbReference type="EMBL" id="MFB9105292.1"/>
    </source>
</evidence>
<name>A0ABV5H072_9FLAO</name>
<dbReference type="EMBL" id="JBHMFA010000006">
    <property type="protein sequence ID" value="MFB9105292.1"/>
    <property type="molecule type" value="Genomic_DNA"/>
</dbReference>